<proteinExistence type="predicted"/>
<dbReference type="RefSeq" id="XP_070884264.1">
    <property type="nucleotide sequence ID" value="XM_071029648.1"/>
</dbReference>
<dbReference type="GeneID" id="98144720"/>
<evidence type="ECO:0000313" key="3">
    <source>
        <dbReference type="Proteomes" id="UP001610432"/>
    </source>
</evidence>
<accession>A0ABR4LL55</accession>
<keyword evidence="3" id="KW-1185">Reference proteome</keyword>
<evidence type="ECO:0000313" key="2">
    <source>
        <dbReference type="EMBL" id="KAL2865285.1"/>
    </source>
</evidence>
<keyword evidence="1" id="KW-0812">Transmembrane</keyword>
<dbReference type="Proteomes" id="UP001610432">
    <property type="component" value="Unassembled WGS sequence"/>
</dbReference>
<organism evidence="2 3">
    <name type="scientific">Aspergillus lucknowensis</name>
    <dbReference type="NCBI Taxonomy" id="176173"/>
    <lineage>
        <taxon>Eukaryota</taxon>
        <taxon>Fungi</taxon>
        <taxon>Dikarya</taxon>
        <taxon>Ascomycota</taxon>
        <taxon>Pezizomycotina</taxon>
        <taxon>Eurotiomycetes</taxon>
        <taxon>Eurotiomycetidae</taxon>
        <taxon>Eurotiales</taxon>
        <taxon>Aspergillaceae</taxon>
        <taxon>Aspergillus</taxon>
        <taxon>Aspergillus subgen. Nidulantes</taxon>
    </lineage>
</organism>
<name>A0ABR4LL55_9EURO</name>
<comment type="caution">
    <text evidence="2">The sequence shown here is derived from an EMBL/GenBank/DDBJ whole genome shotgun (WGS) entry which is preliminary data.</text>
</comment>
<evidence type="ECO:0000256" key="1">
    <source>
        <dbReference type="SAM" id="Phobius"/>
    </source>
</evidence>
<reference evidence="2 3" key="1">
    <citation type="submission" date="2024-07" db="EMBL/GenBank/DDBJ databases">
        <title>Section-level genome sequencing and comparative genomics of Aspergillus sections Usti and Cavernicolus.</title>
        <authorList>
            <consortium name="Lawrence Berkeley National Laboratory"/>
            <person name="Nybo J.L."/>
            <person name="Vesth T.C."/>
            <person name="Theobald S."/>
            <person name="Frisvad J.C."/>
            <person name="Larsen T.O."/>
            <person name="Kjaerboelling I."/>
            <person name="Rothschild-Mancinelli K."/>
            <person name="Lyhne E.K."/>
            <person name="Kogle M.E."/>
            <person name="Barry K."/>
            <person name="Clum A."/>
            <person name="Na H."/>
            <person name="Ledsgaard L."/>
            <person name="Lin J."/>
            <person name="Lipzen A."/>
            <person name="Kuo A."/>
            <person name="Riley R."/>
            <person name="Mondo S."/>
            <person name="Labutti K."/>
            <person name="Haridas S."/>
            <person name="Pangalinan J."/>
            <person name="Salamov A.A."/>
            <person name="Simmons B.A."/>
            <person name="Magnuson J.K."/>
            <person name="Chen J."/>
            <person name="Drula E."/>
            <person name="Henrissat B."/>
            <person name="Wiebenga A."/>
            <person name="Lubbers R.J."/>
            <person name="Gomes A.C."/>
            <person name="Macurrencykelacurrency M.R."/>
            <person name="Stajich J."/>
            <person name="Grigoriev I.V."/>
            <person name="Mortensen U.H."/>
            <person name="De Vries R.P."/>
            <person name="Baker S.E."/>
            <person name="Andersen M.R."/>
        </authorList>
    </citation>
    <scope>NUCLEOTIDE SEQUENCE [LARGE SCALE GENOMIC DNA]</scope>
    <source>
        <strain evidence="2 3">CBS 449.75</strain>
    </source>
</reference>
<keyword evidence="1" id="KW-0472">Membrane</keyword>
<keyword evidence="1" id="KW-1133">Transmembrane helix</keyword>
<dbReference type="EMBL" id="JBFXLQ010000033">
    <property type="protein sequence ID" value="KAL2865285.1"/>
    <property type="molecule type" value="Genomic_DNA"/>
</dbReference>
<gene>
    <name evidence="2" type="ORF">BJX67DRAFT_359137</name>
</gene>
<protein>
    <submittedName>
        <fullName evidence="2">Uncharacterized protein</fullName>
    </submittedName>
</protein>
<feature type="transmembrane region" description="Helical" evidence="1">
    <location>
        <begin position="12"/>
        <end position="29"/>
    </location>
</feature>
<sequence>MAWSIDTSISFIALLITGTSSLLVIWNYAAHLYRRAFPQGLSLRTDGSIARAQQRPRDLDLVIRLESGPWAEVDRMQPVRRFLSKFLSQAVCRLTTTGSRVGIAGGSQDKVGVTSGSLDAPSSWSLVVFAFPGVGPRVSLANARRERRCQTRIFMRFCRSSKD</sequence>